<dbReference type="InterPro" id="IPR001680">
    <property type="entry name" value="WD40_rpt"/>
</dbReference>
<dbReference type="OrthoDB" id="25131at2759"/>
<gene>
    <name evidence="5" type="ORF">AAP_04563</name>
</gene>
<proteinExistence type="predicted"/>
<dbReference type="Gene3D" id="2.130.10.10">
    <property type="entry name" value="YVTN repeat-like/Quinoprotein amine dehydrogenase"/>
    <property type="match status" value="2"/>
</dbReference>
<feature type="compositionally biased region" description="Basic residues" evidence="4">
    <location>
        <begin position="394"/>
        <end position="403"/>
    </location>
</feature>
<feature type="compositionally biased region" description="Acidic residues" evidence="4">
    <location>
        <begin position="379"/>
        <end position="391"/>
    </location>
</feature>
<evidence type="ECO:0000256" key="4">
    <source>
        <dbReference type="SAM" id="MobiDB-lite"/>
    </source>
</evidence>
<name>A0A167WND7_9EURO</name>
<protein>
    <submittedName>
        <fullName evidence="5">WD40 repeat-like-containing domain protein</fullName>
    </submittedName>
</protein>
<dbReference type="SUPFAM" id="SSF50978">
    <property type="entry name" value="WD40 repeat-like"/>
    <property type="match status" value="1"/>
</dbReference>
<dbReference type="Pfam" id="PF00400">
    <property type="entry name" value="WD40"/>
    <property type="match status" value="3"/>
</dbReference>
<reference evidence="5 6" key="1">
    <citation type="journal article" date="2016" name="Genome Biol. Evol.">
        <title>Divergent and convergent evolution of fungal pathogenicity.</title>
        <authorList>
            <person name="Shang Y."/>
            <person name="Xiao G."/>
            <person name="Zheng P."/>
            <person name="Cen K."/>
            <person name="Zhan S."/>
            <person name="Wang C."/>
        </authorList>
    </citation>
    <scope>NUCLEOTIDE SEQUENCE [LARGE SCALE GENOMIC DNA]</scope>
    <source>
        <strain evidence="5 6">ARSEF 7405</strain>
    </source>
</reference>
<dbReference type="InterPro" id="IPR015943">
    <property type="entry name" value="WD40/YVTN_repeat-like_dom_sf"/>
</dbReference>
<dbReference type="EMBL" id="AZGZ01000022">
    <property type="protein sequence ID" value="KZZ89078.1"/>
    <property type="molecule type" value="Genomic_DNA"/>
</dbReference>
<dbReference type="VEuPathDB" id="FungiDB:AAP_04563"/>
<accession>A0A167WND7</accession>
<feature type="region of interest" description="Disordered" evidence="4">
    <location>
        <begin position="360"/>
        <end position="423"/>
    </location>
</feature>
<comment type="caution">
    <text evidence="5">The sequence shown here is derived from an EMBL/GenBank/DDBJ whole genome shotgun (WGS) entry which is preliminary data.</text>
</comment>
<evidence type="ECO:0000256" key="1">
    <source>
        <dbReference type="ARBA" id="ARBA00022574"/>
    </source>
</evidence>
<feature type="compositionally biased region" description="Basic and acidic residues" evidence="4">
    <location>
        <begin position="368"/>
        <end position="378"/>
    </location>
</feature>
<dbReference type="AlphaFoldDB" id="A0A167WND7"/>
<keyword evidence="2" id="KW-0677">Repeat</keyword>
<evidence type="ECO:0000313" key="6">
    <source>
        <dbReference type="Proteomes" id="UP000242877"/>
    </source>
</evidence>
<evidence type="ECO:0000313" key="5">
    <source>
        <dbReference type="EMBL" id="KZZ89078.1"/>
    </source>
</evidence>
<dbReference type="InterPro" id="IPR036322">
    <property type="entry name" value="WD40_repeat_dom_sf"/>
</dbReference>
<organism evidence="5 6">
    <name type="scientific">Ascosphaera apis ARSEF 7405</name>
    <dbReference type="NCBI Taxonomy" id="392613"/>
    <lineage>
        <taxon>Eukaryota</taxon>
        <taxon>Fungi</taxon>
        <taxon>Dikarya</taxon>
        <taxon>Ascomycota</taxon>
        <taxon>Pezizomycotina</taxon>
        <taxon>Eurotiomycetes</taxon>
        <taxon>Eurotiomycetidae</taxon>
        <taxon>Onygenales</taxon>
        <taxon>Ascosphaeraceae</taxon>
        <taxon>Ascosphaera</taxon>
    </lineage>
</organism>
<dbReference type="Proteomes" id="UP000242877">
    <property type="component" value="Unassembled WGS sequence"/>
</dbReference>
<keyword evidence="6" id="KW-1185">Reference proteome</keyword>
<feature type="repeat" description="WD" evidence="3">
    <location>
        <begin position="169"/>
        <end position="211"/>
    </location>
</feature>
<dbReference type="InterPro" id="IPR039328">
    <property type="entry name" value="WDR89"/>
</dbReference>
<evidence type="ECO:0000256" key="3">
    <source>
        <dbReference type="PROSITE-ProRule" id="PRU00221"/>
    </source>
</evidence>
<dbReference type="PANTHER" id="PTHR22889">
    <property type="entry name" value="WD REPEAT-CONTAINING PROTEIN 89"/>
    <property type="match status" value="1"/>
</dbReference>
<dbReference type="SMART" id="SM00320">
    <property type="entry name" value="WD40"/>
    <property type="match status" value="4"/>
</dbReference>
<evidence type="ECO:0000256" key="2">
    <source>
        <dbReference type="ARBA" id="ARBA00022737"/>
    </source>
</evidence>
<feature type="repeat" description="WD" evidence="3">
    <location>
        <begin position="94"/>
        <end position="117"/>
    </location>
</feature>
<dbReference type="PROSITE" id="PS50082">
    <property type="entry name" value="WD_REPEATS_2"/>
    <property type="match status" value="2"/>
</dbReference>
<feature type="compositionally biased region" description="Basic residues" evidence="4">
    <location>
        <begin position="410"/>
        <end position="423"/>
    </location>
</feature>
<dbReference type="PANTHER" id="PTHR22889:SF0">
    <property type="entry name" value="WD REPEAT-CONTAINING PROTEIN 89"/>
    <property type="match status" value="1"/>
</dbReference>
<keyword evidence="1 3" id="KW-0853">WD repeat</keyword>
<sequence>MEAIHTPLAAAQSLTQVAQSNLSTPEGSYILSLCPSGPDALAAISSDNSLRVFDKRTLRLLPGVLYQNIHPAKSAKDESGPTDLCEYADGSSGLLVTSGRDGLVKVWDRRKGSVPAMVLKSGDKLPPLGAVACSPQTNLIAAGTDLAMRAASINFWDIRSPANMAMSYTESHNDDITVLQFSPFNPRLLLSGSTDTLVNIYDTTQKDEEEALKQVINHGSVHRAGFLSNNAAYVLSHDEQFAIHPLNAYVRGEATTVEQGEKVAEEPSPVDFKDVRDQLRCNYVAQVIRSNENVYIASGMLEQKRFDLMPVVKEPRWRFDESAVVRLPGAHGEEVVREVLLDESSRSLYTCGEDGFVRVWQMPDTAPEEPKVADTKMEEDNEDENEAEDEVKETKKRKKHSKEKHGLGKEKRKKKKEHRYKPY</sequence>